<organism evidence="1 2">
    <name type="scientific">Saccharothrix xinjiangensis</name>
    <dbReference type="NCBI Taxonomy" id="204798"/>
    <lineage>
        <taxon>Bacteria</taxon>
        <taxon>Bacillati</taxon>
        <taxon>Actinomycetota</taxon>
        <taxon>Actinomycetes</taxon>
        <taxon>Pseudonocardiales</taxon>
        <taxon>Pseudonocardiaceae</taxon>
        <taxon>Saccharothrix</taxon>
    </lineage>
</organism>
<gene>
    <name evidence="1" type="ORF">ACFPFM_10610</name>
</gene>
<sequence length="41" mass="4331">MLFAELHAVAVARTASEPYVMPGTVSADIPIAFLVVSGSRR</sequence>
<dbReference type="EMBL" id="JBHSJB010000009">
    <property type="protein sequence ID" value="MFC5054209.1"/>
    <property type="molecule type" value="Genomic_DNA"/>
</dbReference>
<dbReference type="RefSeq" id="WP_344042730.1">
    <property type="nucleotide sequence ID" value="NZ_BAAAKE010000036.1"/>
</dbReference>
<evidence type="ECO:0000313" key="1">
    <source>
        <dbReference type="EMBL" id="MFC5054209.1"/>
    </source>
</evidence>
<proteinExistence type="predicted"/>
<accession>A0ABV9XYJ1</accession>
<keyword evidence="2" id="KW-1185">Reference proteome</keyword>
<name>A0ABV9XYJ1_9PSEU</name>
<evidence type="ECO:0008006" key="3">
    <source>
        <dbReference type="Google" id="ProtNLM"/>
    </source>
</evidence>
<evidence type="ECO:0000313" key="2">
    <source>
        <dbReference type="Proteomes" id="UP001595833"/>
    </source>
</evidence>
<dbReference type="Proteomes" id="UP001595833">
    <property type="component" value="Unassembled WGS sequence"/>
</dbReference>
<comment type="caution">
    <text evidence="1">The sequence shown here is derived from an EMBL/GenBank/DDBJ whole genome shotgun (WGS) entry which is preliminary data.</text>
</comment>
<reference evidence="2" key="1">
    <citation type="journal article" date="2019" name="Int. J. Syst. Evol. Microbiol.">
        <title>The Global Catalogue of Microorganisms (GCM) 10K type strain sequencing project: providing services to taxonomists for standard genome sequencing and annotation.</title>
        <authorList>
            <consortium name="The Broad Institute Genomics Platform"/>
            <consortium name="The Broad Institute Genome Sequencing Center for Infectious Disease"/>
            <person name="Wu L."/>
            <person name="Ma J."/>
        </authorList>
    </citation>
    <scope>NUCLEOTIDE SEQUENCE [LARGE SCALE GENOMIC DNA]</scope>
    <source>
        <strain evidence="2">KCTC 12848</strain>
    </source>
</reference>
<protein>
    <recommendedName>
        <fullName evidence="3">AraC family transcriptional regulator</fullName>
    </recommendedName>
</protein>